<comment type="subcellular location">
    <subcellularLocation>
        <location evidence="1">Membrane</location>
        <topology evidence="1">Multi-pass membrane protein</topology>
    </subcellularLocation>
</comment>
<feature type="transmembrane region" description="Helical" evidence="7">
    <location>
        <begin position="461"/>
        <end position="479"/>
    </location>
</feature>
<keyword evidence="4 7" id="KW-1133">Transmembrane helix</keyword>
<dbReference type="Proteomes" id="UP000515312">
    <property type="component" value="Chromosome"/>
</dbReference>
<gene>
    <name evidence="8" type="ORF">H7849_25490</name>
</gene>
<evidence type="ECO:0000256" key="1">
    <source>
        <dbReference type="ARBA" id="ARBA00004141"/>
    </source>
</evidence>
<dbReference type="PANTHER" id="PTHR11819">
    <property type="entry name" value="SOLUTE CARRIER FAMILY 5"/>
    <property type="match status" value="1"/>
</dbReference>
<feature type="transmembrane region" description="Helical" evidence="7">
    <location>
        <begin position="429"/>
        <end position="449"/>
    </location>
</feature>
<evidence type="ECO:0000256" key="6">
    <source>
        <dbReference type="RuleBase" id="RU362091"/>
    </source>
</evidence>
<protein>
    <submittedName>
        <fullName evidence="8">Na+:solute symporter</fullName>
    </submittedName>
</protein>
<dbReference type="Gene3D" id="1.20.1730.10">
    <property type="entry name" value="Sodium/glucose cotransporter"/>
    <property type="match status" value="1"/>
</dbReference>
<dbReference type="AlphaFoldDB" id="A0A7G8BIC5"/>
<dbReference type="InterPro" id="IPR001734">
    <property type="entry name" value="Na/solute_symporter"/>
</dbReference>
<feature type="transmembrane region" description="Helical" evidence="7">
    <location>
        <begin position="388"/>
        <end position="409"/>
    </location>
</feature>
<feature type="transmembrane region" description="Helical" evidence="7">
    <location>
        <begin position="518"/>
        <end position="538"/>
    </location>
</feature>
<evidence type="ECO:0000256" key="2">
    <source>
        <dbReference type="ARBA" id="ARBA00006434"/>
    </source>
</evidence>
<evidence type="ECO:0000256" key="5">
    <source>
        <dbReference type="ARBA" id="ARBA00023136"/>
    </source>
</evidence>
<dbReference type="InterPro" id="IPR038377">
    <property type="entry name" value="Na/Glc_symporter_sf"/>
</dbReference>
<evidence type="ECO:0000313" key="8">
    <source>
        <dbReference type="EMBL" id="QNI32295.1"/>
    </source>
</evidence>
<feature type="transmembrane region" description="Helical" evidence="7">
    <location>
        <begin position="186"/>
        <end position="208"/>
    </location>
</feature>
<dbReference type="CDD" id="cd11477">
    <property type="entry name" value="SLC5sbd_u1"/>
    <property type="match status" value="1"/>
</dbReference>
<evidence type="ECO:0000256" key="3">
    <source>
        <dbReference type="ARBA" id="ARBA00022692"/>
    </source>
</evidence>
<reference evidence="8 9" key="1">
    <citation type="submission" date="2020-08" db="EMBL/GenBank/DDBJ databases">
        <title>Edaphobacter telluris sp. nov. and Acidobacterium dinghuensis sp. nov., two acidobacteria isolated from forest soil.</title>
        <authorList>
            <person name="Fu J."/>
            <person name="Qiu L."/>
        </authorList>
    </citation>
    <scope>NUCLEOTIDE SEQUENCE [LARGE SCALE GENOMIC DNA]</scope>
    <source>
        <strain evidence="8">4Y35</strain>
    </source>
</reference>
<feature type="transmembrane region" description="Helical" evidence="7">
    <location>
        <begin position="598"/>
        <end position="620"/>
    </location>
</feature>
<dbReference type="RefSeq" id="WP_186743250.1">
    <property type="nucleotide sequence ID" value="NZ_CP060394.1"/>
</dbReference>
<dbReference type="Pfam" id="PF00474">
    <property type="entry name" value="SSF"/>
    <property type="match status" value="1"/>
</dbReference>
<accession>A0A7G8BIC5</accession>
<evidence type="ECO:0000256" key="4">
    <source>
        <dbReference type="ARBA" id="ARBA00022989"/>
    </source>
</evidence>
<dbReference type="GO" id="GO:0005886">
    <property type="term" value="C:plasma membrane"/>
    <property type="evidence" value="ECO:0007669"/>
    <property type="project" value="TreeGrafter"/>
</dbReference>
<sequence length="646" mass="71112">MSLTLADWLVIAGYLLFNLLIGLYYRSRSSGSTEDFFVSGRDVSWWLAGTSMVATTFAADTPLLVCGLVATQGISGNWIWWSLCLSGMTTVFFFARYWRRAEILTDVELVEIRYGGKPAAFLRGFKAIYLGLLMNCFILGWVTRAMVDIISVVLGPVIAQGRVLQLSIGGHTLLQYTLGDPRHTALAICIFILVPFTGLYTFIGGLWGVLVTDLFQFALKMTMIVVLAWLAVSQLGGMHALKLQLDVVGEATRAAGQPTSNVMSFLPDFHAGLTTSNIWTLPLLTFLMYIGVQWWAAWYPGAEPGGGGYVAQRMFSAKNEQHSLGATLWFNIAHYALRPWPWIVTGLVALAVYSPHGGLHPSAAFAANPQQGYVMVLRDYLPPALRGLMVAAFLAAYMSTIGTQLNWGTSYLVNDFYRRFWVRDGSERHYVFVSKIITVILVLASGYVASQLTSISAGWELVLNLGAGTGAVYILRWFWWRVNAWSEISAMIVAAVVALGLSRVSFTGNDAVVFAKSTLITAGITTIVWIIATFVTPAERESTLLNFYRRVHPACYGWSRIAKLAPELPEVRDFAANAFDTVMGCVLVYGTLFGLGKFIFGNWLAGTVLIVLAAVAGYLIKWDLSRRGWETLSGVKMKETPVAEGR</sequence>
<evidence type="ECO:0000256" key="7">
    <source>
        <dbReference type="SAM" id="Phobius"/>
    </source>
</evidence>
<feature type="transmembrane region" description="Helical" evidence="7">
    <location>
        <begin position="78"/>
        <end position="99"/>
    </location>
</feature>
<feature type="transmembrane region" description="Helical" evidence="7">
    <location>
        <begin position="485"/>
        <end position="506"/>
    </location>
</feature>
<dbReference type="PANTHER" id="PTHR11819:SF77">
    <property type="entry name" value="SODIUM_GLUCOSE COTRANSPORT PROTEIN"/>
    <property type="match status" value="1"/>
</dbReference>
<dbReference type="KEGG" id="adin:H7849_25490"/>
<keyword evidence="9" id="KW-1185">Reference proteome</keyword>
<dbReference type="GO" id="GO:0005412">
    <property type="term" value="F:D-glucose:sodium symporter activity"/>
    <property type="evidence" value="ECO:0007669"/>
    <property type="project" value="TreeGrafter"/>
</dbReference>
<organism evidence="8 9">
    <name type="scientific">Alloacidobacterium dinghuense</name>
    <dbReference type="NCBI Taxonomy" id="2763107"/>
    <lineage>
        <taxon>Bacteria</taxon>
        <taxon>Pseudomonadati</taxon>
        <taxon>Acidobacteriota</taxon>
        <taxon>Terriglobia</taxon>
        <taxon>Terriglobales</taxon>
        <taxon>Acidobacteriaceae</taxon>
        <taxon>Alloacidobacterium</taxon>
    </lineage>
</organism>
<evidence type="ECO:0000313" key="9">
    <source>
        <dbReference type="Proteomes" id="UP000515312"/>
    </source>
</evidence>
<proteinExistence type="inferred from homology"/>
<feature type="transmembrane region" description="Helical" evidence="7">
    <location>
        <begin position="45"/>
        <end position="72"/>
    </location>
</feature>
<dbReference type="EMBL" id="CP060394">
    <property type="protein sequence ID" value="QNI32295.1"/>
    <property type="molecule type" value="Genomic_DNA"/>
</dbReference>
<name>A0A7G8BIC5_9BACT</name>
<feature type="transmembrane region" description="Helical" evidence="7">
    <location>
        <begin position="214"/>
        <end position="232"/>
    </location>
</feature>
<dbReference type="PROSITE" id="PS50283">
    <property type="entry name" value="NA_SOLUT_SYMP_3"/>
    <property type="match status" value="1"/>
</dbReference>
<keyword evidence="5 7" id="KW-0472">Membrane</keyword>
<keyword evidence="3 7" id="KW-0812">Transmembrane</keyword>
<feature type="transmembrane region" description="Helical" evidence="7">
    <location>
        <begin position="6"/>
        <end position="25"/>
    </location>
</feature>
<feature type="transmembrane region" description="Helical" evidence="7">
    <location>
        <begin position="120"/>
        <end position="143"/>
    </location>
</feature>
<comment type="similarity">
    <text evidence="2 6">Belongs to the sodium:solute symporter (SSF) (TC 2.A.21) family.</text>
</comment>